<gene>
    <name evidence="10" type="ORF">Mgra_00008296</name>
</gene>
<dbReference type="AlphaFoldDB" id="A0A8S9ZG51"/>
<organism evidence="10 11">
    <name type="scientific">Meloidogyne graminicola</name>
    <dbReference type="NCBI Taxonomy" id="189291"/>
    <lineage>
        <taxon>Eukaryota</taxon>
        <taxon>Metazoa</taxon>
        <taxon>Ecdysozoa</taxon>
        <taxon>Nematoda</taxon>
        <taxon>Chromadorea</taxon>
        <taxon>Rhabditida</taxon>
        <taxon>Tylenchina</taxon>
        <taxon>Tylenchomorpha</taxon>
        <taxon>Tylenchoidea</taxon>
        <taxon>Meloidogynidae</taxon>
        <taxon>Meloidogyninae</taxon>
        <taxon>Meloidogyne</taxon>
    </lineage>
</organism>
<evidence type="ECO:0000313" key="10">
    <source>
        <dbReference type="EMBL" id="KAF7632287.1"/>
    </source>
</evidence>
<keyword evidence="2" id="KW-0517">Myogenesis</keyword>
<dbReference type="FunFam" id="2.10.110.10:FF:000001">
    <property type="entry name" value="Cysteine and glycine-rich protein 1"/>
    <property type="match status" value="1"/>
</dbReference>
<dbReference type="PANTHER" id="PTHR24215:SF35">
    <property type="entry name" value="MUSCLE LIM PROTEIN MLP84B"/>
    <property type="match status" value="1"/>
</dbReference>
<evidence type="ECO:0000256" key="3">
    <source>
        <dbReference type="ARBA" id="ARBA00022723"/>
    </source>
</evidence>
<dbReference type="Gene3D" id="2.10.110.10">
    <property type="entry name" value="Cysteine Rich Protein"/>
    <property type="match status" value="2"/>
</dbReference>
<evidence type="ECO:0000256" key="2">
    <source>
        <dbReference type="ARBA" id="ARBA00022541"/>
    </source>
</evidence>
<dbReference type="Proteomes" id="UP000605970">
    <property type="component" value="Unassembled WGS sequence"/>
</dbReference>
<name>A0A8S9ZG51_9BILA</name>
<keyword evidence="7" id="KW-0539">Nucleus</keyword>
<dbReference type="SUPFAM" id="SSF57716">
    <property type="entry name" value="Glucocorticoid receptor-like (DNA-binding domain)"/>
    <property type="match status" value="2"/>
</dbReference>
<evidence type="ECO:0000313" key="11">
    <source>
        <dbReference type="Proteomes" id="UP000605970"/>
    </source>
</evidence>
<dbReference type="GO" id="GO:0005634">
    <property type="term" value="C:nucleus"/>
    <property type="evidence" value="ECO:0007669"/>
    <property type="project" value="UniProtKB-SubCell"/>
</dbReference>
<dbReference type="CDD" id="cd08368">
    <property type="entry name" value="LIM"/>
    <property type="match status" value="1"/>
</dbReference>
<dbReference type="SMART" id="SM00132">
    <property type="entry name" value="LIM"/>
    <property type="match status" value="2"/>
</dbReference>
<evidence type="ECO:0000256" key="4">
    <source>
        <dbReference type="ARBA" id="ARBA00022737"/>
    </source>
</evidence>
<dbReference type="InterPro" id="IPR001781">
    <property type="entry name" value="Znf_LIM"/>
</dbReference>
<evidence type="ECO:0000256" key="1">
    <source>
        <dbReference type="ARBA" id="ARBA00004123"/>
    </source>
</evidence>
<dbReference type="PROSITE" id="PS50023">
    <property type="entry name" value="LIM_DOMAIN_2"/>
    <property type="match status" value="2"/>
</dbReference>
<keyword evidence="4" id="KW-0677">Repeat</keyword>
<keyword evidence="5 8" id="KW-0862">Zinc</keyword>
<dbReference type="GO" id="GO:0046872">
    <property type="term" value="F:metal ion binding"/>
    <property type="evidence" value="ECO:0007669"/>
    <property type="project" value="UniProtKB-KW"/>
</dbReference>
<proteinExistence type="predicted"/>
<feature type="domain" description="LIM zinc-binding" evidence="9">
    <location>
        <begin position="227"/>
        <end position="287"/>
    </location>
</feature>
<keyword evidence="3 8" id="KW-0479">Metal-binding</keyword>
<dbReference type="PANTHER" id="PTHR24215">
    <property type="entry name" value="RHO-GTPASE-ACTIVATING PROTEIN LRG1"/>
    <property type="match status" value="1"/>
</dbReference>
<dbReference type="GO" id="GO:0007517">
    <property type="term" value="P:muscle organ development"/>
    <property type="evidence" value="ECO:0007669"/>
    <property type="project" value="UniProtKB-KW"/>
</dbReference>
<evidence type="ECO:0000256" key="8">
    <source>
        <dbReference type="PROSITE-ProRule" id="PRU00125"/>
    </source>
</evidence>
<protein>
    <recommendedName>
        <fullName evidence="9">LIM zinc-binding domain-containing protein</fullName>
    </recommendedName>
</protein>
<keyword evidence="11" id="KW-1185">Reference proteome</keyword>
<keyword evidence="6 8" id="KW-0440">LIM domain</keyword>
<dbReference type="EMBL" id="JABEBT010000106">
    <property type="protein sequence ID" value="KAF7632287.1"/>
    <property type="molecule type" value="Genomic_DNA"/>
</dbReference>
<dbReference type="PROSITE" id="PS00478">
    <property type="entry name" value="LIM_DOMAIN_1"/>
    <property type="match status" value="1"/>
</dbReference>
<feature type="domain" description="LIM zinc-binding" evidence="9">
    <location>
        <begin position="4"/>
        <end position="69"/>
    </location>
</feature>
<reference evidence="10" key="1">
    <citation type="journal article" date="2020" name="Ecol. Evol.">
        <title>Genome structure and content of the rice root-knot nematode (Meloidogyne graminicola).</title>
        <authorList>
            <person name="Phan N.T."/>
            <person name="Danchin E.G.J."/>
            <person name="Klopp C."/>
            <person name="Perfus-Barbeoch L."/>
            <person name="Kozlowski D.K."/>
            <person name="Koutsovoulos G.D."/>
            <person name="Lopez-Roques C."/>
            <person name="Bouchez O."/>
            <person name="Zahm M."/>
            <person name="Besnard G."/>
            <person name="Bellafiore S."/>
        </authorList>
    </citation>
    <scope>NUCLEOTIDE SEQUENCE</scope>
    <source>
        <strain evidence="10">VN-18</strain>
    </source>
</reference>
<comment type="subcellular location">
    <subcellularLocation>
        <location evidence="1">Nucleus</location>
    </subcellularLocation>
</comment>
<evidence type="ECO:0000256" key="6">
    <source>
        <dbReference type="ARBA" id="ARBA00023038"/>
    </source>
</evidence>
<comment type="caution">
    <text evidence="10">The sequence shown here is derived from an EMBL/GenBank/DDBJ whole genome shotgun (WGS) entry which is preliminary data.</text>
</comment>
<dbReference type="Pfam" id="PF00412">
    <property type="entry name" value="LIM"/>
    <property type="match status" value="2"/>
</dbReference>
<accession>A0A8S9ZG51</accession>
<sequence length="303" mass="34283">MTSPLCDRCSEPITSFDQEHVSTASKRLFHRKCFVCSKRQCGKLLALGEYGVHQGQIFCPNCFIFLYKHGNTNGSSKENFKIEEPKNNYETANRYEHQLRTLQLHEDEEHETDEEDERKEGEIEKLILERENEEEKKVCNGGLIKYGYDMSSHRNIFRRPFEASPIPEVDDERESLPSPKSVSVNHSPTTWRIMAASNDSIFSPKGKINGGMNGSTIGANIVCFRPSNCKRCTGRVYEAEKVVAASEVWHKCCFRCLRCGRSLEPGKFSDRAGEIYCNSCYAKEFGPKGVGCGLGAGILQMHQ</sequence>
<dbReference type="GO" id="GO:0060537">
    <property type="term" value="P:muscle tissue development"/>
    <property type="evidence" value="ECO:0007669"/>
    <property type="project" value="UniProtKB-ARBA"/>
</dbReference>
<dbReference type="GO" id="GO:0030036">
    <property type="term" value="P:actin cytoskeleton organization"/>
    <property type="evidence" value="ECO:0007669"/>
    <property type="project" value="TreeGrafter"/>
</dbReference>
<evidence type="ECO:0000256" key="5">
    <source>
        <dbReference type="ARBA" id="ARBA00022833"/>
    </source>
</evidence>
<evidence type="ECO:0000259" key="9">
    <source>
        <dbReference type="PROSITE" id="PS50023"/>
    </source>
</evidence>
<evidence type="ECO:0000256" key="7">
    <source>
        <dbReference type="ARBA" id="ARBA00023242"/>
    </source>
</evidence>
<dbReference type="OrthoDB" id="1679758at2759"/>
<dbReference type="GO" id="GO:0030018">
    <property type="term" value="C:Z disc"/>
    <property type="evidence" value="ECO:0007669"/>
    <property type="project" value="UniProtKB-ARBA"/>
</dbReference>